<evidence type="ECO:0000256" key="11">
    <source>
        <dbReference type="ARBA" id="ARBA00023098"/>
    </source>
</evidence>
<comment type="catalytic activity">
    <reaction evidence="15">
        <text>a CDP-1,2-diacyl-sn-glycerol + sn-glycerol 3-phosphate = a 1,2-diacyl-sn-glycero-3-phospho-(1'-sn-glycero-3'-phosphate) + CMP + H(+)</text>
        <dbReference type="Rhea" id="RHEA:12593"/>
        <dbReference type="ChEBI" id="CHEBI:15378"/>
        <dbReference type="ChEBI" id="CHEBI:57597"/>
        <dbReference type="ChEBI" id="CHEBI:58332"/>
        <dbReference type="ChEBI" id="CHEBI:60110"/>
        <dbReference type="ChEBI" id="CHEBI:60377"/>
        <dbReference type="EC" id="2.7.8.5"/>
    </reaction>
</comment>
<protein>
    <recommendedName>
        <fullName evidence="6 16">CDP-diacylglycerol--glycerol-3-phosphate 3-phosphatidyltransferase</fullName>
        <ecNumber evidence="5 16">2.7.8.5</ecNumber>
    </recommendedName>
</protein>
<evidence type="ECO:0000313" key="19">
    <source>
        <dbReference type="EMBL" id="RST62860.1"/>
    </source>
</evidence>
<organism evidence="19 20">
    <name type="scientific">Candidatus Aquarickettsia rohweri</name>
    <dbReference type="NCBI Taxonomy" id="2602574"/>
    <lineage>
        <taxon>Bacteria</taxon>
        <taxon>Pseudomonadati</taxon>
        <taxon>Pseudomonadota</taxon>
        <taxon>Alphaproteobacteria</taxon>
        <taxon>Rickettsiales</taxon>
        <taxon>Candidatus Midichloriaceae</taxon>
        <taxon>Candidatus Aquarickettsia</taxon>
    </lineage>
</organism>
<dbReference type="Gene3D" id="1.20.120.1760">
    <property type="match status" value="1"/>
</dbReference>
<accession>A0A3R9ZEK8</accession>
<keyword evidence="7" id="KW-0444">Lipid biosynthesis</keyword>
<comment type="pathway">
    <text evidence="2">Phospholipid metabolism; phosphatidylglycerol biosynthesis; phosphatidylglycerol from CDP-diacylglycerol: step 1/2.</text>
</comment>
<evidence type="ECO:0000256" key="15">
    <source>
        <dbReference type="ARBA" id="ARBA00048586"/>
    </source>
</evidence>
<dbReference type="OrthoDB" id="9796672at2"/>
<keyword evidence="12 18" id="KW-0472">Membrane</keyword>
<dbReference type="InterPro" id="IPR000462">
    <property type="entry name" value="CDP-OH_P_trans"/>
</dbReference>
<dbReference type="InterPro" id="IPR048254">
    <property type="entry name" value="CDP_ALCOHOL_P_TRANSF_CS"/>
</dbReference>
<keyword evidence="8 17" id="KW-0808">Transferase</keyword>
<keyword evidence="11" id="KW-0443">Lipid metabolism</keyword>
<evidence type="ECO:0000313" key="20">
    <source>
        <dbReference type="Proteomes" id="UP000279470"/>
    </source>
</evidence>
<dbReference type="RefSeq" id="WP_126045160.1">
    <property type="nucleotide sequence ID" value="NZ_RXFM01000095.1"/>
</dbReference>
<comment type="similarity">
    <text evidence="4 17">Belongs to the CDP-alcohol phosphatidyltransferase class-I family.</text>
</comment>
<keyword evidence="10 18" id="KW-1133">Transmembrane helix</keyword>
<evidence type="ECO:0000256" key="12">
    <source>
        <dbReference type="ARBA" id="ARBA00023136"/>
    </source>
</evidence>
<reference evidence="20" key="1">
    <citation type="submission" date="2018-11" db="EMBL/GenBank/DDBJ databases">
        <title>Phylogenetic, genomic, and biogeographic characterization of a novel and ubiquitous marine invertebrate-associated Rickettsiales parasite, Candidatus Marinoinvertebrata rohwerii, gen. nov., sp. nov.</title>
        <authorList>
            <person name="Klinges J.G."/>
            <person name="Rosales S.M."/>
            <person name="Mcminds R."/>
            <person name="Shaver E.C."/>
            <person name="Shantz A."/>
            <person name="Peters E.C."/>
            <person name="Burkepile D.E."/>
            <person name="Silliman B.R."/>
            <person name="Vega Thurber R.L."/>
        </authorList>
    </citation>
    <scope>NUCLEOTIDE SEQUENCE [LARGE SCALE GENOMIC DNA]</scope>
    <source>
        <strain evidence="20">a_cerv_44</strain>
    </source>
</reference>
<feature type="transmembrane region" description="Helical" evidence="18">
    <location>
        <begin position="7"/>
        <end position="26"/>
    </location>
</feature>
<dbReference type="EC" id="2.7.8.5" evidence="5 16"/>
<evidence type="ECO:0000256" key="3">
    <source>
        <dbReference type="ARBA" id="ARBA00005189"/>
    </source>
</evidence>
<evidence type="ECO:0000256" key="7">
    <source>
        <dbReference type="ARBA" id="ARBA00022516"/>
    </source>
</evidence>
<dbReference type="InterPro" id="IPR050324">
    <property type="entry name" value="CDP-alcohol_PTase-I"/>
</dbReference>
<evidence type="ECO:0000256" key="9">
    <source>
        <dbReference type="ARBA" id="ARBA00022692"/>
    </source>
</evidence>
<keyword evidence="14" id="KW-1208">Phospholipid metabolism</keyword>
<dbReference type="InterPro" id="IPR004570">
    <property type="entry name" value="Phosphatidylglycerol_P_synth"/>
</dbReference>
<dbReference type="GO" id="GO:0016020">
    <property type="term" value="C:membrane"/>
    <property type="evidence" value="ECO:0007669"/>
    <property type="project" value="UniProtKB-SubCell"/>
</dbReference>
<dbReference type="NCBIfam" id="TIGR00560">
    <property type="entry name" value="pgsA"/>
    <property type="match status" value="1"/>
</dbReference>
<evidence type="ECO:0000256" key="16">
    <source>
        <dbReference type="NCBIfam" id="TIGR00560"/>
    </source>
</evidence>
<evidence type="ECO:0000256" key="5">
    <source>
        <dbReference type="ARBA" id="ARBA00013170"/>
    </source>
</evidence>
<evidence type="ECO:0000256" key="10">
    <source>
        <dbReference type="ARBA" id="ARBA00022989"/>
    </source>
</evidence>
<keyword evidence="9 18" id="KW-0812">Transmembrane</keyword>
<evidence type="ECO:0000256" key="8">
    <source>
        <dbReference type="ARBA" id="ARBA00022679"/>
    </source>
</evidence>
<evidence type="ECO:0000256" key="17">
    <source>
        <dbReference type="RuleBase" id="RU003750"/>
    </source>
</evidence>
<evidence type="ECO:0000256" key="6">
    <source>
        <dbReference type="ARBA" id="ARBA00014944"/>
    </source>
</evidence>
<dbReference type="GO" id="GO:0046474">
    <property type="term" value="P:glycerophospholipid biosynthetic process"/>
    <property type="evidence" value="ECO:0007669"/>
    <property type="project" value="TreeGrafter"/>
</dbReference>
<proteinExistence type="inferred from homology"/>
<dbReference type="PANTHER" id="PTHR14269:SF62">
    <property type="entry name" value="CDP-DIACYLGLYCEROL--GLYCEROL-3-PHOSPHATE 3-PHOSPHATIDYLTRANSFERASE 1, CHLOROPLASTIC"/>
    <property type="match status" value="1"/>
</dbReference>
<dbReference type="InterPro" id="IPR043130">
    <property type="entry name" value="CDP-OH_PTrfase_TM_dom"/>
</dbReference>
<dbReference type="GO" id="GO:0008444">
    <property type="term" value="F:CDP-diacylglycerol-glycerol-3-phosphate 3-phosphatidyltransferase activity"/>
    <property type="evidence" value="ECO:0007669"/>
    <property type="project" value="UniProtKB-UniRule"/>
</dbReference>
<dbReference type="Pfam" id="PF01066">
    <property type="entry name" value="CDP-OH_P_transf"/>
    <property type="match status" value="1"/>
</dbReference>
<sequence length="182" mass="20197">MLKNIPNILTSLRIILIPILVSAFYIDSNIAHYVVVVIFIFASVTDFFDGFLARAWKVQSNFGKMLDPIADKLLVASTLMMMVNKDIAPILPTLVILCREILVSGMREYLAELKVKVSLPVSRLAKIKTGAQMVAIIILLLGEETTGIPHSNLIGEISIWIAAVLTVVTGYEYLKQGIKYFD</sequence>
<evidence type="ECO:0000256" key="18">
    <source>
        <dbReference type="SAM" id="Phobius"/>
    </source>
</evidence>
<dbReference type="Proteomes" id="UP000279470">
    <property type="component" value="Unassembled WGS sequence"/>
</dbReference>
<dbReference type="PIRSF" id="PIRSF000847">
    <property type="entry name" value="Phos_ph_gly_syn"/>
    <property type="match status" value="1"/>
</dbReference>
<keyword evidence="20" id="KW-1185">Reference proteome</keyword>
<feature type="transmembrane region" description="Helical" evidence="18">
    <location>
        <begin position="32"/>
        <end position="56"/>
    </location>
</feature>
<dbReference type="AlphaFoldDB" id="A0A3R9ZEK8"/>
<evidence type="ECO:0000256" key="14">
    <source>
        <dbReference type="ARBA" id="ARBA00023264"/>
    </source>
</evidence>
<gene>
    <name evidence="19" type="primary">pgsA</name>
    <name evidence="19" type="ORF">EIC27_05905</name>
</gene>
<evidence type="ECO:0000256" key="1">
    <source>
        <dbReference type="ARBA" id="ARBA00004141"/>
    </source>
</evidence>
<evidence type="ECO:0000256" key="2">
    <source>
        <dbReference type="ARBA" id="ARBA00005042"/>
    </source>
</evidence>
<dbReference type="PANTHER" id="PTHR14269">
    <property type="entry name" value="CDP-DIACYLGLYCEROL--GLYCEROL-3-PHOSPHATE 3-PHOSPHATIDYLTRANSFERASE-RELATED"/>
    <property type="match status" value="1"/>
</dbReference>
<evidence type="ECO:0000256" key="13">
    <source>
        <dbReference type="ARBA" id="ARBA00023209"/>
    </source>
</evidence>
<keyword evidence="13" id="KW-0594">Phospholipid biosynthesis</keyword>
<comment type="subcellular location">
    <subcellularLocation>
        <location evidence="1">Membrane</location>
        <topology evidence="1">Multi-pass membrane protein</topology>
    </subcellularLocation>
</comment>
<comment type="pathway">
    <text evidence="3">Lipid metabolism.</text>
</comment>
<dbReference type="PROSITE" id="PS00379">
    <property type="entry name" value="CDP_ALCOHOL_P_TRANSF"/>
    <property type="match status" value="1"/>
</dbReference>
<comment type="caution">
    <text evidence="19">The sequence shown here is derived from an EMBL/GenBank/DDBJ whole genome shotgun (WGS) entry which is preliminary data.</text>
</comment>
<evidence type="ECO:0000256" key="4">
    <source>
        <dbReference type="ARBA" id="ARBA00010441"/>
    </source>
</evidence>
<name>A0A3R9ZEK8_9RICK</name>
<dbReference type="EMBL" id="RXFM01000095">
    <property type="protein sequence ID" value="RST62860.1"/>
    <property type="molecule type" value="Genomic_DNA"/>
</dbReference>